<evidence type="ECO:0000256" key="1">
    <source>
        <dbReference type="ARBA" id="ARBA00011900"/>
    </source>
</evidence>
<dbReference type="AlphaFoldDB" id="A0A0K1QN64"/>
<keyword evidence="2 6" id="KW-0489">Methyltransferase</keyword>
<reference evidence="6 7" key="1">
    <citation type="journal article" date="2012" name="J. Bacteriol.">
        <title>Draft genome sequence of the cyanide-utilizing bacterium Pseudomonas fluorescens strain NCIMB 11764.</title>
        <authorList>
            <person name="Vilo C.A."/>
            <person name="Benedik M.J."/>
            <person name="Kunz D.A."/>
            <person name="Dong Q."/>
        </authorList>
    </citation>
    <scope>NUCLEOTIDE SEQUENCE [LARGE SCALE GENOMIC DNA]</scope>
    <source>
        <strain evidence="6 7">NCIMB 11764</strain>
    </source>
</reference>
<evidence type="ECO:0000256" key="5">
    <source>
        <dbReference type="ARBA" id="ARBA00047942"/>
    </source>
</evidence>
<sequence>MKYMGHKGKLLNFLGDILIEESKNSASIGDPFCGSGAVSWFLAQNTKKSVISGDLQEFAICRAASVTTRTAPVNASSIHGPWLKRAKRALSTIIEKFPNAERSIEPDVSRTEDIIKLIVRSRSFCEQVLPGLLKNLRRPFPMTKAYGGHYFSPMQALLLDALRSTLPKTEPDRSIALAALIETASRCAASPGHTAQPFQPTITSAKYVLEAWQRSVEKLLIESIESISTKHAHAIGHAAAGDFVNTIELLQEGDLVFADPPYSDVHYSRFYHVLETLAKGAEVEVTGRGRYPDIAERPSSMFSLRAKSRFAALDLIETCYRKKVGLVLTFPSYSASNGLSATDFIDAGRKLFSSIEQFEVDSDFSTLGGNAKTRSARLACQESIVCFRM</sequence>
<dbReference type="SUPFAM" id="SSF53335">
    <property type="entry name" value="S-adenosyl-L-methionine-dependent methyltransferases"/>
    <property type="match status" value="1"/>
</dbReference>
<dbReference type="RefSeq" id="WP_017336936.1">
    <property type="nucleotide sequence ID" value="NZ_CP010945.1"/>
</dbReference>
<dbReference type="InterPro" id="IPR002052">
    <property type="entry name" value="DNA_methylase_N6_adenine_CS"/>
</dbReference>
<dbReference type="InterPro" id="IPR012327">
    <property type="entry name" value="MeTrfase_D12"/>
</dbReference>
<dbReference type="PROSITE" id="PS00092">
    <property type="entry name" value="N6_MTASE"/>
    <property type="match status" value="1"/>
</dbReference>
<dbReference type="GO" id="GO:0009007">
    <property type="term" value="F:site-specific DNA-methyltransferase (adenine-specific) activity"/>
    <property type="evidence" value="ECO:0007669"/>
    <property type="project" value="UniProtKB-EC"/>
</dbReference>
<evidence type="ECO:0000256" key="4">
    <source>
        <dbReference type="ARBA" id="ARBA00022691"/>
    </source>
</evidence>
<dbReference type="Pfam" id="PF02086">
    <property type="entry name" value="MethyltransfD12"/>
    <property type="match status" value="2"/>
</dbReference>
<dbReference type="InterPro" id="IPR029063">
    <property type="entry name" value="SAM-dependent_MTases_sf"/>
</dbReference>
<keyword evidence="3 6" id="KW-0808">Transferase</keyword>
<name>A0A0K1QN64_PSEFL</name>
<proteinExistence type="predicted"/>
<accession>A0A0K1QN64</accession>
<dbReference type="GO" id="GO:0003676">
    <property type="term" value="F:nucleic acid binding"/>
    <property type="evidence" value="ECO:0007669"/>
    <property type="project" value="InterPro"/>
</dbReference>
<evidence type="ECO:0000313" key="7">
    <source>
        <dbReference type="Proteomes" id="UP000017175"/>
    </source>
</evidence>
<keyword evidence="4" id="KW-0949">S-adenosyl-L-methionine</keyword>
<dbReference type="Proteomes" id="UP000017175">
    <property type="component" value="Chromosome"/>
</dbReference>
<evidence type="ECO:0000256" key="3">
    <source>
        <dbReference type="ARBA" id="ARBA00022679"/>
    </source>
</evidence>
<dbReference type="GO" id="GO:0032259">
    <property type="term" value="P:methylation"/>
    <property type="evidence" value="ECO:0007669"/>
    <property type="project" value="UniProtKB-KW"/>
</dbReference>
<evidence type="ECO:0000256" key="2">
    <source>
        <dbReference type="ARBA" id="ARBA00022603"/>
    </source>
</evidence>
<dbReference type="GO" id="GO:0009307">
    <property type="term" value="P:DNA restriction-modification system"/>
    <property type="evidence" value="ECO:0007669"/>
    <property type="project" value="InterPro"/>
</dbReference>
<comment type="catalytic activity">
    <reaction evidence="5">
        <text>a 2'-deoxyadenosine in DNA + S-adenosyl-L-methionine = an N(6)-methyl-2'-deoxyadenosine in DNA + S-adenosyl-L-homocysteine + H(+)</text>
        <dbReference type="Rhea" id="RHEA:15197"/>
        <dbReference type="Rhea" id="RHEA-COMP:12418"/>
        <dbReference type="Rhea" id="RHEA-COMP:12419"/>
        <dbReference type="ChEBI" id="CHEBI:15378"/>
        <dbReference type="ChEBI" id="CHEBI:57856"/>
        <dbReference type="ChEBI" id="CHEBI:59789"/>
        <dbReference type="ChEBI" id="CHEBI:90615"/>
        <dbReference type="ChEBI" id="CHEBI:90616"/>
        <dbReference type="EC" id="2.1.1.72"/>
    </reaction>
</comment>
<dbReference type="EMBL" id="CP010945">
    <property type="protein sequence ID" value="AKV07196.1"/>
    <property type="molecule type" value="Genomic_DNA"/>
</dbReference>
<dbReference type="Gene3D" id="3.40.50.150">
    <property type="entry name" value="Vaccinia Virus protein VP39"/>
    <property type="match status" value="1"/>
</dbReference>
<dbReference type="EC" id="2.1.1.72" evidence="1"/>
<dbReference type="OrthoDB" id="9805629at2"/>
<protein>
    <recommendedName>
        <fullName evidence="1">site-specific DNA-methyltransferase (adenine-specific)</fullName>
        <ecNumber evidence="1">2.1.1.72</ecNumber>
    </recommendedName>
</protein>
<organism evidence="6 7">
    <name type="scientific">Pseudomonas fluorescens NCIMB 11764</name>
    <dbReference type="NCBI Taxonomy" id="1221522"/>
    <lineage>
        <taxon>Bacteria</taxon>
        <taxon>Pseudomonadati</taxon>
        <taxon>Pseudomonadota</taxon>
        <taxon>Gammaproteobacteria</taxon>
        <taxon>Pseudomonadales</taxon>
        <taxon>Pseudomonadaceae</taxon>
        <taxon>Pseudomonas</taxon>
    </lineage>
</organism>
<gene>
    <name evidence="6" type="ORF">B723_12560</name>
</gene>
<dbReference type="eggNOG" id="COG3392">
    <property type="taxonomic scope" value="Bacteria"/>
</dbReference>
<evidence type="ECO:0000313" key="6">
    <source>
        <dbReference type="EMBL" id="AKV07196.1"/>
    </source>
</evidence>